<dbReference type="Proteomes" id="UP000248090">
    <property type="component" value="Unassembled WGS sequence"/>
</dbReference>
<proteinExistence type="predicted"/>
<evidence type="ECO:0000313" key="1">
    <source>
        <dbReference type="EMBL" id="PXF30800.1"/>
    </source>
</evidence>
<organism evidence="1 2">
    <name type="scientific">Pokkaliibacter plantistimulans</name>
    <dbReference type="NCBI Taxonomy" id="1635171"/>
    <lineage>
        <taxon>Bacteria</taxon>
        <taxon>Pseudomonadati</taxon>
        <taxon>Pseudomonadota</taxon>
        <taxon>Gammaproteobacteria</taxon>
        <taxon>Oceanospirillales</taxon>
        <taxon>Balneatrichaceae</taxon>
        <taxon>Pokkaliibacter</taxon>
    </lineage>
</organism>
<sequence length="531" mass="59684">MNLIHDPWIPALRQDGSYCRIAPWQIAETANPVVELAAPRADFQGGLYQFLIGLLQSRCAPEDSEVWAEWYQTPPDAHVLAQQFSALATAFELSSEVGKPAFLQDLTLEEGEQKDIAGLLVEAPGGKTLKDNLDFFIKGGRVTAICPACAAQALFTLQTNAPSGGVGHRVGLRGGGPLTTLLQPVDPAHSTLWHRLWLNVLEQRHDLHSHEAMTAAIFPWLGNTRLSDKGGQNTLPGDVHPLQMYWGMPRRIRLQPAVTEGDCDLCGDHSDTLFSHYLTRNYGTNYEGPWRHPLTPYRFDKKNEAPPLSLKGQKGGLSYRHWLGLAIEDKDNGDTAASVVQSLVQDKEMYLASGVQLQLWCFGYDMDNMKARCWYDHTLPVFVLPTAQITMLQRWVEALLMPAKEAAPLLRKFIKEAWYRSPENASGDNSFIDTEFWQTTESHFYQLLQQLVTAVQSQERMPAEVATAWWKTLHRTLEQLFDQYALHTRVEDLDLRRVITARSALLGKFHSLKSVKALKSDNPHTQEVAHG</sequence>
<dbReference type="InterPro" id="IPR013381">
    <property type="entry name" value="CRISPR-assoc_prot_Cse1"/>
</dbReference>
<dbReference type="CDD" id="cd09729">
    <property type="entry name" value="Cse1_I-E"/>
    <property type="match status" value="1"/>
</dbReference>
<reference evidence="1 2" key="1">
    <citation type="submission" date="2015-03" db="EMBL/GenBank/DDBJ databases">
        <authorList>
            <person name="Krishnan R."/>
            <person name="Midha S."/>
            <person name="Patil P.B."/>
            <person name="Rameshkumar N."/>
        </authorList>
    </citation>
    <scope>NUCLEOTIDE SEQUENCE [LARGE SCALE GENOMIC DNA]</scope>
    <source>
        <strain evidence="1 2">L1E11</strain>
    </source>
</reference>
<accession>A0ABX5LYV0</accession>
<gene>
    <name evidence="1" type="ORF">WH50_13060</name>
</gene>
<dbReference type="EMBL" id="LAPT01000062">
    <property type="protein sequence ID" value="PXF30800.1"/>
    <property type="molecule type" value="Genomic_DNA"/>
</dbReference>
<keyword evidence="2" id="KW-1185">Reference proteome</keyword>
<name>A0ABX5LYV0_9GAMM</name>
<evidence type="ECO:0000313" key="2">
    <source>
        <dbReference type="Proteomes" id="UP000248090"/>
    </source>
</evidence>
<protein>
    <submittedName>
        <fullName evidence="1">CRISPR-associated protein Cse1</fullName>
    </submittedName>
</protein>
<comment type="caution">
    <text evidence="1">The sequence shown here is derived from an EMBL/GenBank/DDBJ whole genome shotgun (WGS) entry which is preliminary data.</text>
</comment>
<dbReference type="NCBIfam" id="TIGR02547">
    <property type="entry name" value="casA_cse1"/>
    <property type="match status" value="1"/>
</dbReference>
<dbReference type="Gene3D" id="1.10.132.100">
    <property type="match status" value="1"/>
</dbReference>
<dbReference type="Pfam" id="PF09481">
    <property type="entry name" value="CRISPR_Cse1"/>
    <property type="match status" value="1"/>
</dbReference>
<dbReference type="RefSeq" id="WP_110187724.1">
    <property type="nucleotide sequence ID" value="NZ_CP177354.1"/>
</dbReference>